<keyword evidence="2" id="KW-0813">Transport</keyword>
<proteinExistence type="inferred from homology"/>
<dbReference type="Gene3D" id="2.40.420.20">
    <property type="match status" value="1"/>
</dbReference>
<dbReference type="Pfam" id="PF25869">
    <property type="entry name" value="3HB_CusB"/>
    <property type="match status" value="1"/>
</dbReference>
<evidence type="ECO:0000313" key="9">
    <source>
        <dbReference type="Proteomes" id="UP000243084"/>
    </source>
</evidence>
<dbReference type="InterPro" id="IPR058649">
    <property type="entry name" value="CzcB_C"/>
</dbReference>
<dbReference type="InterPro" id="IPR042230">
    <property type="entry name" value="CusF_sf"/>
</dbReference>
<evidence type="ECO:0000256" key="2">
    <source>
        <dbReference type="ARBA" id="ARBA00022448"/>
    </source>
</evidence>
<feature type="domain" description="CusB-like barrel-sandwich hybrid" evidence="5">
    <location>
        <begin position="124"/>
        <end position="241"/>
    </location>
</feature>
<dbReference type="PANTHER" id="PTHR30097:SF15">
    <property type="entry name" value="CATION EFFLUX SYSTEM PROTEIN CUSB"/>
    <property type="match status" value="1"/>
</dbReference>
<dbReference type="InterPro" id="IPR051909">
    <property type="entry name" value="MFP_Cation_Efflux"/>
</dbReference>
<dbReference type="GO" id="GO:0022857">
    <property type="term" value="F:transmembrane transporter activity"/>
    <property type="evidence" value="ECO:0007669"/>
    <property type="project" value="InterPro"/>
</dbReference>
<evidence type="ECO:0000259" key="5">
    <source>
        <dbReference type="Pfam" id="PF25919"/>
    </source>
</evidence>
<reference evidence="9" key="1">
    <citation type="submission" date="2016-10" db="EMBL/GenBank/DDBJ databases">
        <authorList>
            <person name="Varghese N."/>
            <person name="Submissions S."/>
        </authorList>
    </citation>
    <scope>NUCLEOTIDE SEQUENCE [LARGE SCALE GENOMIC DNA]</scope>
    <source>
        <strain evidence="9">JCM 18195</strain>
    </source>
</reference>
<dbReference type="Pfam" id="PF11604">
    <property type="entry name" value="CusF_Ec"/>
    <property type="match status" value="1"/>
</dbReference>
<evidence type="ECO:0000256" key="1">
    <source>
        <dbReference type="ARBA" id="ARBA00009477"/>
    </source>
</evidence>
<dbReference type="GO" id="GO:0015679">
    <property type="term" value="P:plasma membrane copper ion transport"/>
    <property type="evidence" value="ECO:0007669"/>
    <property type="project" value="TreeGrafter"/>
</dbReference>
<dbReference type="InterPro" id="IPR058792">
    <property type="entry name" value="Beta-barrel_RND_2"/>
</dbReference>
<dbReference type="Gene3D" id="2.40.50.320">
    <property type="entry name" value="Copper binding periplasmic protein CusF"/>
    <property type="match status" value="1"/>
</dbReference>
<dbReference type="Proteomes" id="UP000243084">
    <property type="component" value="Unassembled WGS sequence"/>
</dbReference>
<dbReference type="NCBIfam" id="TIGR01730">
    <property type="entry name" value="RND_mfp"/>
    <property type="match status" value="1"/>
</dbReference>
<feature type="domain" description="CusB-like three alpha-helical bundle" evidence="4">
    <location>
        <begin position="160"/>
        <end position="208"/>
    </location>
</feature>
<feature type="domain" description="CusB-like beta-barrel" evidence="6">
    <location>
        <begin position="245"/>
        <end position="322"/>
    </location>
</feature>
<dbReference type="RefSeq" id="WP_092429823.1">
    <property type="nucleotide sequence ID" value="NZ_FOXM01000004.1"/>
</dbReference>
<dbReference type="FunFam" id="2.40.30.170:FF:000010">
    <property type="entry name" value="Efflux RND transporter periplasmic adaptor subunit"/>
    <property type="match status" value="1"/>
</dbReference>
<dbReference type="OrthoDB" id="9806939at2"/>
<accession>A0A1I5SC14</accession>
<dbReference type="PANTHER" id="PTHR30097">
    <property type="entry name" value="CATION EFFLUX SYSTEM PROTEIN CUSB"/>
    <property type="match status" value="1"/>
</dbReference>
<feature type="domain" description="Heavy metal binding" evidence="3">
    <location>
        <begin position="47"/>
        <end position="73"/>
    </location>
</feature>
<dbReference type="GO" id="GO:0060003">
    <property type="term" value="P:copper ion export"/>
    <property type="evidence" value="ECO:0007669"/>
    <property type="project" value="TreeGrafter"/>
</dbReference>
<dbReference type="Gene3D" id="6.10.140.730">
    <property type="match status" value="1"/>
</dbReference>
<feature type="domain" description="CzcB-like C-terminal circularly permuted SH3-like" evidence="7">
    <location>
        <begin position="330"/>
        <end position="388"/>
    </location>
</feature>
<dbReference type="SUPFAM" id="SSF111369">
    <property type="entry name" value="HlyD-like secretion proteins"/>
    <property type="match status" value="1"/>
</dbReference>
<dbReference type="GO" id="GO:0046914">
    <property type="term" value="F:transition metal ion binding"/>
    <property type="evidence" value="ECO:0007669"/>
    <property type="project" value="TreeGrafter"/>
</dbReference>
<evidence type="ECO:0000259" key="7">
    <source>
        <dbReference type="Pfam" id="PF25975"/>
    </source>
</evidence>
<evidence type="ECO:0000259" key="6">
    <source>
        <dbReference type="Pfam" id="PF25954"/>
    </source>
</evidence>
<dbReference type="GO" id="GO:0030288">
    <property type="term" value="C:outer membrane-bounded periplasmic space"/>
    <property type="evidence" value="ECO:0007669"/>
    <property type="project" value="TreeGrafter"/>
</dbReference>
<dbReference type="InterPro" id="IPR021647">
    <property type="entry name" value="CusF_Ec"/>
</dbReference>
<comment type="similarity">
    <text evidence="1">Belongs to the membrane fusion protein (MFP) (TC 8.A.1) family.</text>
</comment>
<dbReference type="Pfam" id="PF19335">
    <property type="entry name" value="HMBD"/>
    <property type="match status" value="1"/>
</dbReference>
<dbReference type="Pfam" id="PF25954">
    <property type="entry name" value="Beta-barrel_RND_2"/>
    <property type="match status" value="1"/>
</dbReference>
<evidence type="ECO:0000313" key="8">
    <source>
        <dbReference type="EMBL" id="SFP68223.1"/>
    </source>
</evidence>
<dbReference type="InterPro" id="IPR058790">
    <property type="entry name" value="BSH_CusB"/>
</dbReference>
<dbReference type="InterPro" id="IPR045800">
    <property type="entry name" value="HMBD"/>
</dbReference>
<keyword evidence="9" id="KW-1185">Reference proteome</keyword>
<dbReference type="Pfam" id="PF25919">
    <property type="entry name" value="BSH_CusB"/>
    <property type="match status" value="1"/>
</dbReference>
<dbReference type="InterPro" id="IPR006143">
    <property type="entry name" value="RND_pump_MFP"/>
</dbReference>
<sequence>MSMQIGPAAALCGLALVLGAGGGYWFAQQRPDPIPVPAAQDERPVLYWYDPMYPQQRFDKPGKSPFMDMQLVPRYADAAADSAAVSIDPRLTQNLGLRLATVTRGAIASSLVVTGVLAFNERDVAVVQARTAGFVERVYARAPDDVLAAGAPLADLLVPEWAAAQEEFLALRRSGDAELLAAARQRLLLIGMPATLIARVEHSGKAQPTLTITSPLGGVLQELAVRTGMRMAAGDSLARINGLDSVWLELAVPEAEAGALLADQTVEARLPALAGEVLTGRVATILPAANTDSRTLRVRVELPNPDGRLRPGLTAQVRLNRASEQGVLWVPSEAVIRTGRRALVMLAEDAGRYRPVEVRPGAENDGRTVVLSGLEEGQQVVASGQFLLDSEASLRGLVVGTAARPEPATNTPVLHEAEGRVVEIGDGSVTLAHGPLRTLGMPGMTMSFPLGNPALLHGLEVGDRVRFAVRESDAGLVVERLEKQGDQP</sequence>
<dbReference type="InterPro" id="IPR058791">
    <property type="entry name" value="3HB_CusB"/>
</dbReference>
<gene>
    <name evidence="8" type="ORF">SAMN05216229_104297</name>
</gene>
<protein>
    <submittedName>
        <fullName evidence="8">Membrane fusion protein, Cu(I)/Ag(I) efflux system</fullName>
    </submittedName>
</protein>
<dbReference type="GO" id="GO:0016020">
    <property type="term" value="C:membrane"/>
    <property type="evidence" value="ECO:0007669"/>
    <property type="project" value="InterPro"/>
</dbReference>
<dbReference type="EMBL" id="FOXM01000004">
    <property type="protein sequence ID" value="SFP68223.1"/>
    <property type="molecule type" value="Genomic_DNA"/>
</dbReference>
<dbReference type="Gene3D" id="2.40.30.170">
    <property type="match status" value="1"/>
</dbReference>
<evidence type="ECO:0000259" key="4">
    <source>
        <dbReference type="Pfam" id="PF25869"/>
    </source>
</evidence>
<dbReference type="Pfam" id="PF25975">
    <property type="entry name" value="CzcB_C"/>
    <property type="match status" value="1"/>
</dbReference>
<evidence type="ECO:0000259" key="3">
    <source>
        <dbReference type="Pfam" id="PF19335"/>
    </source>
</evidence>
<organism evidence="8 9">
    <name type="scientific">Geopseudomonas sagittaria</name>
    <dbReference type="NCBI Taxonomy" id="1135990"/>
    <lineage>
        <taxon>Bacteria</taxon>
        <taxon>Pseudomonadati</taxon>
        <taxon>Pseudomonadota</taxon>
        <taxon>Gammaproteobacteria</taxon>
        <taxon>Pseudomonadales</taxon>
        <taxon>Pseudomonadaceae</taxon>
        <taxon>Geopseudomonas</taxon>
    </lineage>
</organism>
<name>A0A1I5SC14_9GAMM</name>
<dbReference type="AlphaFoldDB" id="A0A1I5SC14"/>